<evidence type="ECO:0000313" key="2">
    <source>
        <dbReference type="EMBL" id="CAG7614066.1"/>
    </source>
</evidence>
<evidence type="ECO:0008006" key="4">
    <source>
        <dbReference type="Google" id="ProtNLM"/>
    </source>
</evidence>
<dbReference type="Proteomes" id="UP000730618">
    <property type="component" value="Unassembled WGS sequence"/>
</dbReference>
<comment type="caution">
    <text evidence="2">The sequence shown here is derived from an EMBL/GenBank/DDBJ whole genome shotgun (WGS) entry which is preliminary data.</text>
</comment>
<evidence type="ECO:0000256" key="1">
    <source>
        <dbReference type="SAM" id="MobiDB-lite"/>
    </source>
</evidence>
<dbReference type="EMBL" id="CAJVCE010000001">
    <property type="protein sequence ID" value="CAG7614066.1"/>
    <property type="molecule type" value="Genomic_DNA"/>
</dbReference>
<protein>
    <recommendedName>
        <fullName evidence="4">Transposase</fullName>
    </recommendedName>
</protein>
<reference evidence="2 3" key="1">
    <citation type="submission" date="2021-06" db="EMBL/GenBank/DDBJ databases">
        <authorList>
            <person name="Criscuolo A."/>
        </authorList>
    </citation>
    <scope>NUCLEOTIDE SEQUENCE [LARGE SCALE GENOMIC DNA]</scope>
    <source>
        <strain evidence="3">CIP 111802</strain>
    </source>
</reference>
<sequence>MEIEVFLSYSHICGFYVAKNSTLFFQILLIIGYRLIEKGHFLSANQKRNKSKAHRTSKANKKSSRQRQLQIHYDSFPPLLRFMKRNISIRTIFKLSQTPPNTYPAATSLGNWIPK</sequence>
<accession>A0ABN7TCP8</accession>
<proteinExistence type="predicted"/>
<keyword evidence="3" id="KW-1185">Reference proteome</keyword>
<name>A0ABN7TCP8_9BACL</name>
<evidence type="ECO:0000313" key="3">
    <source>
        <dbReference type="Proteomes" id="UP000730618"/>
    </source>
</evidence>
<gene>
    <name evidence="2" type="ORF">PAECIP111802_00040</name>
</gene>
<feature type="compositionally biased region" description="Basic residues" evidence="1">
    <location>
        <begin position="47"/>
        <end position="65"/>
    </location>
</feature>
<feature type="region of interest" description="Disordered" evidence="1">
    <location>
        <begin position="46"/>
        <end position="68"/>
    </location>
</feature>
<organism evidence="2 3">
    <name type="scientific">Paenibacillus allorhizosphaerae</name>
    <dbReference type="NCBI Taxonomy" id="2849866"/>
    <lineage>
        <taxon>Bacteria</taxon>
        <taxon>Bacillati</taxon>
        <taxon>Bacillota</taxon>
        <taxon>Bacilli</taxon>
        <taxon>Bacillales</taxon>
        <taxon>Paenibacillaceae</taxon>
        <taxon>Paenibacillus</taxon>
    </lineage>
</organism>